<reference evidence="4" key="2">
    <citation type="submission" date="2022-10" db="EMBL/GenBank/DDBJ databases">
        <authorList>
            <consortium name="ENA_rothamsted_submissions"/>
            <consortium name="culmorum"/>
            <person name="King R."/>
        </authorList>
    </citation>
    <scope>NUCLEOTIDE SEQUENCE</scope>
</reference>
<feature type="coiled-coil region" evidence="1">
    <location>
        <begin position="8"/>
        <end position="42"/>
    </location>
</feature>
<evidence type="ECO:0000259" key="3">
    <source>
        <dbReference type="Pfam" id="PF18265"/>
    </source>
</evidence>
<dbReference type="GO" id="GO:0005634">
    <property type="term" value="C:nucleus"/>
    <property type="evidence" value="ECO:0007669"/>
    <property type="project" value="TreeGrafter"/>
</dbReference>
<dbReference type="OrthoDB" id="72325at2759"/>
<gene>
    <name evidence="4" type="ORF">APHIGO_LOCUS3729</name>
</gene>
<name>A0A9P0NG81_APHGO</name>
<evidence type="ECO:0000313" key="5">
    <source>
        <dbReference type="Proteomes" id="UP001154329"/>
    </source>
</evidence>
<feature type="domain" description="Nas2 N-terminal" evidence="3">
    <location>
        <begin position="16"/>
        <end position="92"/>
    </location>
</feature>
<dbReference type="Proteomes" id="UP001154329">
    <property type="component" value="Chromosome 1"/>
</dbReference>
<dbReference type="InterPro" id="IPR035269">
    <property type="entry name" value="PSMD9"/>
</dbReference>
<keyword evidence="5" id="KW-1185">Reference proteome</keyword>
<feature type="region of interest" description="Disordered" evidence="2">
    <location>
        <begin position="94"/>
        <end position="113"/>
    </location>
</feature>
<accession>A0A9P0NG81</accession>
<dbReference type="Pfam" id="PF18265">
    <property type="entry name" value="Nas2_N"/>
    <property type="match status" value="1"/>
</dbReference>
<organism evidence="4 5">
    <name type="scientific">Aphis gossypii</name>
    <name type="common">Cotton aphid</name>
    <dbReference type="NCBI Taxonomy" id="80765"/>
    <lineage>
        <taxon>Eukaryota</taxon>
        <taxon>Metazoa</taxon>
        <taxon>Ecdysozoa</taxon>
        <taxon>Arthropoda</taxon>
        <taxon>Hexapoda</taxon>
        <taxon>Insecta</taxon>
        <taxon>Pterygota</taxon>
        <taxon>Neoptera</taxon>
        <taxon>Paraneoptera</taxon>
        <taxon>Hemiptera</taxon>
        <taxon>Sternorrhyncha</taxon>
        <taxon>Aphidomorpha</taxon>
        <taxon>Aphidoidea</taxon>
        <taxon>Aphididae</taxon>
        <taxon>Aphidini</taxon>
        <taxon>Aphis</taxon>
        <taxon>Aphis</taxon>
    </lineage>
</organism>
<keyword evidence="1" id="KW-0175">Coiled coil</keyword>
<evidence type="ECO:0000256" key="1">
    <source>
        <dbReference type="SAM" id="Coils"/>
    </source>
</evidence>
<dbReference type="PANTHER" id="PTHR12651:SF1">
    <property type="entry name" value="26S PROTEASOME NON-ATPASE REGULATORY SUBUNIT 9"/>
    <property type="match status" value="1"/>
</dbReference>
<dbReference type="Gene3D" id="6.10.140.1710">
    <property type="match status" value="1"/>
</dbReference>
<evidence type="ECO:0000256" key="2">
    <source>
        <dbReference type="SAM" id="MobiDB-lite"/>
    </source>
</evidence>
<reference evidence="4" key="1">
    <citation type="submission" date="2022-02" db="EMBL/GenBank/DDBJ databases">
        <authorList>
            <person name="King R."/>
        </authorList>
    </citation>
    <scope>NUCLEOTIDE SEQUENCE</scope>
</reference>
<evidence type="ECO:0000313" key="4">
    <source>
        <dbReference type="EMBL" id="CAH1716833.1"/>
    </source>
</evidence>
<proteinExistence type="predicted"/>
<dbReference type="AlphaFoldDB" id="A0A9P0NG81"/>
<dbReference type="GO" id="GO:0005737">
    <property type="term" value="C:cytoplasm"/>
    <property type="evidence" value="ECO:0007669"/>
    <property type="project" value="TreeGrafter"/>
</dbReference>
<protein>
    <recommendedName>
        <fullName evidence="3">Nas2 N-terminal domain-containing protein</fullName>
    </recommendedName>
</protein>
<dbReference type="EMBL" id="OU899034">
    <property type="protein sequence ID" value="CAH1716833.1"/>
    <property type="molecule type" value="Genomic_DNA"/>
</dbReference>
<dbReference type="GO" id="GO:0070682">
    <property type="term" value="P:proteasome regulatory particle assembly"/>
    <property type="evidence" value="ECO:0007669"/>
    <property type="project" value="InterPro"/>
</dbReference>
<dbReference type="InterPro" id="IPR040815">
    <property type="entry name" value="Nas2_N"/>
</dbReference>
<dbReference type="PANTHER" id="PTHR12651">
    <property type="entry name" value="26S PROTEASOME NON-ATPASE REGULATORY SUBUNIT 9"/>
    <property type="match status" value="1"/>
</dbReference>
<sequence>MPSLIENKIVTRREILDMMNEKEKLEQQLKSLLELLESHRVSMEEPLVDPQLFPRNDVDVYEIRLLRVRIIYIRNDLRAIMDRIEKGLNAYFTQNHTPEQHLPNGHGSLKLDE</sequence>